<dbReference type="SUPFAM" id="SSF51998">
    <property type="entry name" value="PFL-like glycyl radical enzymes"/>
    <property type="match status" value="1"/>
</dbReference>
<keyword evidence="8" id="KW-1185">Reference proteome</keyword>
<proteinExistence type="inferred from homology"/>
<evidence type="ECO:0000256" key="5">
    <source>
        <dbReference type="SAM" id="MobiDB-lite"/>
    </source>
</evidence>
<keyword evidence="3 4" id="KW-0560">Oxidoreductase</keyword>
<evidence type="ECO:0000259" key="6">
    <source>
        <dbReference type="PROSITE" id="PS00089"/>
    </source>
</evidence>
<protein>
    <recommendedName>
        <fullName evidence="2 4">Ribonucleoside-diphosphate reductase</fullName>
        <ecNumber evidence="2 4">1.17.4.1</ecNumber>
    </recommendedName>
</protein>
<dbReference type="InterPro" id="IPR013509">
    <property type="entry name" value="RNR_lsu_N"/>
</dbReference>
<dbReference type="GeneID" id="80539168"/>
<comment type="similarity">
    <text evidence="1 4">Belongs to the ribonucleoside diphosphate reductase large chain family.</text>
</comment>
<dbReference type="InterPro" id="IPR000788">
    <property type="entry name" value="RNR_lg_C"/>
</dbReference>
<feature type="region of interest" description="Disordered" evidence="5">
    <location>
        <begin position="807"/>
        <end position="853"/>
    </location>
</feature>
<comment type="function">
    <text evidence="4">Provides the precursors necessary for DNA synthesis. Catalyzes the biosynthesis of deoxyribonucleotides from the corresponding ribonucleotides.</text>
</comment>
<accession>A0ABX6TQ97</accession>
<dbReference type="PANTHER" id="PTHR11573">
    <property type="entry name" value="RIBONUCLEOSIDE-DIPHOSPHATE REDUCTASE LARGE CHAIN"/>
    <property type="match status" value="1"/>
</dbReference>
<evidence type="ECO:0000256" key="2">
    <source>
        <dbReference type="ARBA" id="ARBA00012274"/>
    </source>
</evidence>
<evidence type="ECO:0000256" key="4">
    <source>
        <dbReference type="RuleBase" id="RU003410"/>
    </source>
</evidence>
<evidence type="ECO:0000313" key="7">
    <source>
        <dbReference type="EMBL" id="QNV47916.1"/>
    </source>
</evidence>
<name>A0ABX6TQ97_9ABAC</name>
<dbReference type="Pfam" id="PF02867">
    <property type="entry name" value="Ribonuc_red_lgC"/>
    <property type="match status" value="1"/>
</dbReference>
<comment type="catalytic activity">
    <reaction evidence="4">
        <text>a 2'-deoxyribonucleoside 5'-diphosphate + [thioredoxin]-disulfide + H2O = a ribonucleoside 5'-diphosphate + [thioredoxin]-dithiol</text>
        <dbReference type="Rhea" id="RHEA:23252"/>
        <dbReference type="Rhea" id="RHEA-COMP:10698"/>
        <dbReference type="Rhea" id="RHEA-COMP:10700"/>
        <dbReference type="ChEBI" id="CHEBI:15377"/>
        <dbReference type="ChEBI" id="CHEBI:29950"/>
        <dbReference type="ChEBI" id="CHEBI:50058"/>
        <dbReference type="ChEBI" id="CHEBI:57930"/>
        <dbReference type="ChEBI" id="CHEBI:73316"/>
        <dbReference type="EC" id="1.17.4.1"/>
    </reaction>
</comment>
<dbReference type="PROSITE" id="PS00089">
    <property type="entry name" value="RIBORED_LARGE"/>
    <property type="match status" value="1"/>
</dbReference>
<reference evidence="7 8" key="1">
    <citation type="journal article" date="2020" name="Genomics">
        <title>Characterization of a novel alphabaculovirus isolated from the Southern armyworm, Spodoptera eridania (Cramer, 1782) (Lepidoptera: Noctuidae) and the evolution of odv-e66, a bacterium-acquired baculoviral chondroitinase gene.</title>
        <authorList>
            <person name="Rodrigues D.T."/>
            <person name="Peterson L."/>
            <person name="de Oliveira L.B."/>
            <person name="Sosa-Gomez D.R."/>
            <person name="Ribeiro B.M."/>
            <person name="Ardisson-Araujo D.M.P."/>
        </authorList>
    </citation>
    <scope>NUCLEOTIDE SEQUENCE [LARGE SCALE GENOMIC DNA]</scope>
    <source>
        <strain evidence="7">CNPSo-165</strain>
    </source>
</reference>
<dbReference type="InterPro" id="IPR013346">
    <property type="entry name" value="NrdE_NrdA_C"/>
</dbReference>
<sequence>MVADDSDVNKIIVAEINHKRASDNQDCEQDENPKNYIINDYRPTSGTVHKVKVYKWVENKSIAENLTDFLTSLCFNIDTKYVDVDQLVRKTMESMAANATFDQYRIHCADVAASMTYIHYDYALLAGRVLTNNIHENVPHNFMISSMLLYFEKLISLSYMQLVSKYHKKIVEVIKNDRDYNYKYFGMKTLMNGYLLKHNNRVVERPQHMLMRVALTIHGEDLARVFETYQLMSLGMFTHASPTIFAAGTDREQMCSCFLQCIKEDSIDGIYKTLHESALISKLGGGIGLSVQNVSAHRGGNSTKSGGLVPMLRVFNNMVRHVDQGGKRKGALAAYVEPWHADIYDVLNLKRNMGSEDGKARDIMLGLWVPDLFMKRVERDEKWSLFCPSKCPKLVDQYGLNFEDQYQQYENAAMYERQVMARDLFRFIVETNVETGGPYMLYKDACNRYSNQKHLGTINCSNLCAEIVQYSDKDETAVCNLASIAVNKCVNVKDKKFDYGLLKSLTKVVVRNLNKIIDVNHYPTTETMINNKKHRPIGVGIQGLADAFVLLGLPYDSVEARAVNRLIAETIYFGALDASCELAEVDGPYESYENSPTSKDLLHFQLYKDSNVNNDDTENFDEFWPSSLWKWDELRSRIKLYGLRNSLLVAYMPTATTAQILGNNESFEPFTSNVYLRRVLAGEFQVVNEHLIKKLIELNIYTPQVRNKILSENGSIQNINEIPQHVKDLFKTAWEIKSKCIINMAADRAPFIDQSQSLNLFVADPTYSMMTSIHFYGWQKKLKTGMYYLRTKPAAQATKVTVNSIITSSTSASSTPQPPLCDRKRKLNYDNDEYEDDDDDDDDDDSGCAHCHA</sequence>
<feature type="domain" description="Ribonucleotide reductase large subunit" evidence="6">
    <location>
        <begin position="631"/>
        <end position="653"/>
    </location>
</feature>
<dbReference type="InterPro" id="IPR008926">
    <property type="entry name" value="RNR_R1-su_N"/>
</dbReference>
<dbReference type="Proteomes" id="UP000831439">
    <property type="component" value="Segment"/>
</dbReference>
<dbReference type="SUPFAM" id="SSF48168">
    <property type="entry name" value="R1 subunit of ribonucleotide reductase, N-terminal domain"/>
    <property type="match status" value="1"/>
</dbReference>
<dbReference type="NCBIfam" id="TIGR02506">
    <property type="entry name" value="NrdE_NrdA"/>
    <property type="match status" value="1"/>
</dbReference>
<dbReference type="RefSeq" id="YP_010800564.1">
    <property type="nucleotide sequence ID" value="NC_076869.1"/>
</dbReference>
<evidence type="ECO:0000256" key="3">
    <source>
        <dbReference type="ARBA" id="ARBA00023002"/>
    </source>
</evidence>
<evidence type="ECO:0000313" key="8">
    <source>
        <dbReference type="Proteomes" id="UP000831439"/>
    </source>
</evidence>
<keyword evidence="4" id="KW-0215">Deoxyribonucleotide synthesis</keyword>
<feature type="compositionally biased region" description="Acidic residues" evidence="5">
    <location>
        <begin position="830"/>
        <end position="846"/>
    </location>
</feature>
<organism evidence="7 8">
    <name type="scientific">Spodoptera eridania nucleopolyhedrovirus</name>
    <dbReference type="NCBI Taxonomy" id="2315721"/>
    <lineage>
        <taxon>Viruses</taxon>
        <taxon>Viruses incertae sedis</taxon>
        <taxon>Naldaviricetes</taxon>
        <taxon>Lefavirales</taxon>
        <taxon>Baculoviridae</taxon>
        <taxon>Alphabaculovirus</taxon>
        <taxon>Alphabaculovirus speridaniae</taxon>
    </lineage>
</organism>
<dbReference type="EC" id="1.17.4.1" evidence="2 4"/>
<dbReference type="PRINTS" id="PR01183">
    <property type="entry name" value="RIBORDTASEM1"/>
</dbReference>
<dbReference type="Pfam" id="PF00317">
    <property type="entry name" value="Ribonuc_red_lgN"/>
    <property type="match status" value="1"/>
</dbReference>
<evidence type="ECO:0000256" key="1">
    <source>
        <dbReference type="ARBA" id="ARBA00010406"/>
    </source>
</evidence>
<dbReference type="Gene3D" id="3.20.70.20">
    <property type="match status" value="1"/>
</dbReference>
<dbReference type="PANTHER" id="PTHR11573:SF6">
    <property type="entry name" value="RIBONUCLEOSIDE-DIPHOSPHATE REDUCTASE LARGE SUBUNIT"/>
    <property type="match status" value="1"/>
</dbReference>
<dbReference type="InterPro" id="IPR039718">
    <property type="entry name" value="Rrm1"/>
</dbReference>
<dbReference type="CDD" id="cd01679">
    <property type="entry name" value="RNR_I"/>
    <property type="match status" value="1"/>
</dbReference>
<dbReference type="EMBL" id="MT040195">
    <property type="protein sequence ID" value="QNV47916.1"/>
    <property type="molecule type" value="Genomic_DNA"/>
</dbReference>